<proteinExistence type="predicted"/>
<keyword evidence="1" id="KW-0472">Membrane</keyword>
<evidence type="ECO:0000313" key="3">
    <source>
        <dbReference type="EMBL" id="MBU9721318.1"/>
    </source>
</evidence>
<organism evidence="3 4">
    <name type="scientific">Evansella alkalicola</name>
    <dbReference type="NCBI Taxonomy" id="745819"/>
    <lineage>
        <taxon>Bacteria</taxon>
        <taxon>Bacillati</taxon>
        <taxon>Bacillota</taxon>
        <taxon>Bacilli</taxon>
        <taxon>Bacillales</taxon>
        <taxon>Bacillaceae</taxon>
        <taxon>Evansella</taxon>
    </lineage>
</organism>
<evidence type="ECO:0000313" key="4">
    <source>
        <dbReference type="Proteomes" id="UP000790580"/>
    </source>
</evidence>
<dbReference type="NCBIfam" id="TIGR03177">
    <property type="entry name" value="pilus_cpaB"/>
    <property type="match status" value="1"/>
</dbReference>
<dbReference type="RefSeq" id="WP_176371403.1">
    <property type="nucleotide sequence ID" value="NZ_JAHQCR010000034.1"/>
</dbReference>
<feature type="transmembrane region" description="Helical" evidence="1">
    <location>
        <begin position="6"/>
        <end position="25"/>
    </location>
</feature>
<evidence type="ECO:0000256" key="1">
    <source>
        <dbReference type="SAM" id="Phobius"/>
    </source>
</evidence>
<keyword evidence="1" id="KW-1133">Transmembrane helix</keyword>
<gene>
    <name evidence="3" type="primary">cpaB</name>
    <name evidence="3" type="ORF">KS407_07625</name>
</gene>
<keyword evidence="1" id="KW-0812">Transmembrane</keyword>
<comment type="caution">
    <text evidence="3">The sequence shown here is derived from an EMBL/GenBank/DDBJ whole genome shotgun (WGS) entry which is preliminary data.</text>
</comment>
<dbReference type="InterPro" id="IPR017592">
    <property type="entry name" value="Pilus_assmbl_Flp-typ_CpaB"/>
</dbReference>
<dbReference type="InterPro" id="IPR031571">
    <property type="entry name" value="RcpC_dom"/>
</dbReference>
<accession>A0ABS6JRX8</accession>
<evidence type="ECO:0000259" key="2">
    <source>
        <dbReference type="Pfam" id="PF16976"/>
    </source>
</evidence>
<protein>
    <submittedName>
        <fullName evidence="3">Flp pilus assembly protein CpaB</fullName>
    </submittedName>
</protein>
<dbReference type="EMBL" id="JAHQCR010000034">
    <property type="protein sequence ID" value="MBU9721318.1"/>
    <property type="molecule type" value="Genomic_DNA"/>
</dbReference>
<keyword evidence="4" id="KW-1185">Reference proteome</keyword>
<feature type="domain" description="Flp pilus assembly protein RcpC/CpaB" evidence="2">
    <location>
        <begin position="58"/>
        <end position="157"/>
    </location>
</feature>
<sequence>MNTKKIWMLAIIFGMIMSLFVYILAANPGDTNQTVNTTTIVEEAEAVSDVEHGHTIEIESGKRAISISVTEVQNVSGFVTPGSYVDVVAILPIPVSEITSSQILLQGIKVLAVGKTFNDEQYELNQLNEMVTLEVTPEQGTSLAFAKEIGSITLMLRGEEDKEVSSNVQISLEELIKGKMPK</sequence>
<name>A0ABS6JRX8_9BACI</name>
<dbReference type="Proteomes" id="UP000790580">
    <property type="component" value="Unassembled WGS sequence"/>
</dbReference>
<reference evidence="3 4" key="1">
    <citation type="submission" date="2021-06" db="EMBL/GenBank/DDBJ databases">
        <title>Bacillus sp. RD4P76, an endophyte from a halophyte.</title>
        <authorList>
            <person name="Sun J.-Q."/>
        </authorList>
    </citation>
    <scope>NUCLEOTIDE SEQUENCE [LARGE SCALE GENOMIC DNA]</scope>
    <source>
        <strain evidence="3 4">JCM 17098</strain>
    </source>
</reference>
<dbReference type="Pfam" id="PF16976">
    <property type="entry name" value="RcpC"/>
    <property type="match status" value="1"/>
</dbReference>